<dbReference type="Proteomes" id="UP001201163">
    <property type="component" value="Unassembled WGS sequence"/>
</dbReference>
<keyword evidence="5" id="KW-0482">Metalloprotease</keyword>
<gene>
    <name evidence="8" type="ORF">EDB92DRAFT_1817186</name>
</gene>
<feature type="chain" id="PRO_5042091946" description="FTP domain-containing protein" evidence="6">
    <location>
        <begin position="24"/>
        <end position="223"/>
    </location>
</feature>
<evidence type="ECO:0000313" key="9">
    <source>
        <dbReference type="Proteomes" id="UP001201163"/>
    </source>
</evidence>
<proteinExistence type="predicted"/>
<dbReference type="AlphaFoldDB" id="A0AAD4Q9S1"/>
<evidence type="ECO:0000259" key="7">
    <source>
        <dbReference type="Pfam" id="PF07504"/>
    </source>
</evidence>
<feature type="domain" description="FTP" evidence="7">
    <location>
        <begin position="109"/>
        <end position="144"/>
    </location>
</feature>
<dbReference type="InterPro" id="IPR050371">
    <property type="entry name" value="Fungal_virulence_M36"/>
</dbReference>
<dbReference type="GO" id="GO:0008237">
    <property type="term" value="F:metallopeptidase activity"/>
    <property type="evidence" value="ECO:0007669"/>
    <property type="project" value="UniProtKB-KW"/>
</dbReference>
<dbReference type="EMBL" id="JAKELL010000038">
    <property type="protein sequence ID" value="KAH8989250.1"/>
    <property type="molecule type" value="Genomic_DNA"/>
</dbReference>
<keyword evidence="4" id="KW-0862">Zinc</keyword>
<keyword evidence="1" id="KW-0645">Protease</keyword>
<evidence type="ECO:0000256" key="4">
    <source>
        <dbReference type="ARBA" id="ARBA00022833"/>
    </source>
</evidence>
<evidence type="ECO:0000256" key="3">
    <source>
        <dbReference type="ARBA" id="ARBA00022801"/>
    </source>
</evidence>
<evidence type="ECO:0000256" key="2">
    <source>
        <dbReference type="ARBA" id="ARBA00022723"/>
    </source>
</evidence>
<name>A0AAD4Q9S1_9AGAM</name>
<evidence type="ECO:0000256" key="6">
    <source>
        <dbReference type="SAM" id="SignalP"/>
    </source>
</evidence>
<reference evidence="8" key="1">
    <citation type="submission" date="2022-01" db="EMBL/GenBank/DDBJ databases">
        <title>Comparative genomics reveals a dynamic genome evolution in the ectomycorrhizal milk-cap (Lactarius) mushrooms.</title>
        <authorList>
            <consortium name="DOE Joint Genome Institute"/>
            <person name="Lebreton A."/>
            <person name="Tang N."/>
            <person name="Kuo A."/>
            <person name="LaButti K."/>
            <person name="Drula E."/>
            <person name="Barry K."/>
            <person name="Clum A."/>
            <person name="Lipzen A."/>
            <person name="Mousain D."/>
            <person name="Ng V."/>
            <person name="Wang R."/>
            <person name="Wang X."/>
            <person name="Dai Y."/>
            <person name="Henrissat B."/>
            <person name="Grigoriev I.V."/>
            <person name="Guerin-Laguette A."/>
            <person name="Yu F."/>
            <person name="Martin F.M."/>
        </authorList>
    </citation>
    <scope>NUCLEOTIDE SEQUENCE</scope>
    <source>
        <strain evidence="8">QP</strain>
    </source>
</reference>
<evidence type="ECO:0000256" key="1">
    <source>
        <dbReference type="ARBA" id="ARBA00022670"/>
    </source>
</evidence>
<keyword evidence="6" id="KW-0732">Signal</keyword>
<dbReference type="InterPro" id="IPR011096">
    <property type="entry name" value="FTP_domain"/>
</dbReference>
<keyword evidence="2" id="KW-0479">Metal-binding</keyword>
<dbReference type="GO" id="GO:0046872">
    <property type="term" value="F:metal ion binding"/>
    <property type="evidence" value="ECO:0007669"/>
    <property type="project" value="UniProtKB-KW"/>
</dbReference>
<protein>
    <recommendedName>
        <fullName evidence="7">FTP domain-containing protein</fullName>
    </recommendedName>
</protein>
<feature type="signal peptide" evidence="6">
    <location>
        <begin position="1"/>
        <end position="23"/>
    </location>
</feature>
<keyword evidence="9" id="KW-1185">Reference proteome</keyword>
<accession>A0AAD4Q9S1</accession>
<organism evidence="8 9">
    <name type="scientific">Lactarius akahatsu</name>
    <dbReference type="NCBI Taxonomy" id="416441"/>
    <lineage>
        <taxon>Eukaryota</taxon>
        <taxon>Fungi</taxon>
        <taxon>Dikarya</taxon>
        <taxon>Basidiomycota</taxon>
        <taxon>Agaricomycotina</taxon>
        <taxon>Agaricomycetes</taxon>
        <taxon>Russulales</taxon>
        <taxon>Russulaceae</taxon>
        <taxon>Lactarius</taxon>
    </lineage>
</organism>
<keyword evidence="3" id="KW-0378">Hydrolase</keyword>
<comment type="caution">
    <text evidence="8">The sequence shown here is derived from an EMBL/GenBank/DDBJ whole genome shotgun (WGS) entry which is preliminary data.</text>
</comment>
<evidence type="ECO:0000256" key="5">
    <source>
        <dbReference type="ARBA" id="ARBA00023049"/>
    </source>
</evidence>
<sequence length="223" mass="24114">MTSFSKLFTSVLIALLYASSTSANPWPSTSKHATHCTRSLGADGSLKLETFHPKSIFEGFGVEGLDHPLTRRAGNFNIKTTSVSFLASKLGIRQSNIQFRTSAKAELAQHAFLKQQINGVPVANAVANVAFNGDGKVLSFSSSFVKPYQTPTVSLNNVIIMAEKALDGTHNGHPTTLEFLIQPDGTAALMHVIQIQNERAGTWVEAFVDVHLNKVVSVTDFIT</sequence>
<dbReference type="PANTHER" id="PTHR33478">
    <property type="entry name" value="EXTRACELLULAR METALLOPROTEINASE MEP"/>
    <property type="match status" value="1"/>
</dbReference>
<evidence type="ECO:0000313" key="8">
    <source>
        <dbReference type="EMBL" id="KAH8989250.1"/>
    </source>
</evidence>
<dbReference type="PANTHER" id="PTHR33478:SF1">
    <property type="entry name" value="EXTRACELLULAR METALLOPROTEINASE MEP"/>
    <property type="match status" value="1"/>
</dbReference>
<dbReference type="GO" id="GO:0006508">
    <property type="term" value="P:proteolysis"/>
    <property type="evidence" value="ECO:0007669"/>
    <property type="project" value="UniProtKB-KW"/>
</dbReference>
<dbReference type="Pfam" id="PF07504">
    <property type="entry name" value="FTP"/>
    <property type="match status" value="1"/>
</dbReference>